<gene>
    <name evidence="2" type="ORF">C4N9_10020</name>
</gene>
<proteinExistence type="predicted"/>
<dbReference type="GO" id="GO:0051213">
    <property type="term" value="F:dioxygenase activity"/>
    <property type="evidence" value="ECO:0007669"/>
    <property type="project" value="UniProtKB-KW"/>
</dbReference>
<feature type="domain" description="Extradiol ring-cleavage dioxygenase LigAB LigA subunit" evidence="1">
    <location>
        <begin position="26"/>
        <end position="108"/>
    </location>
</feature>
<protein>
    <submittedName>
        <fullName evidence="2">Extradiol ring-cleavage dioxygenase</fullName>
    </submittedName>
</protein>
<dbReference type="InterPro" id="IPR036622">
    <property type="entry name" value="LigA_sf"/>
</dbReference>
<evidence type="ECO:0000313" key="2">
    <source>
        <dbReference type="EMBL" id="PWE29136.1"/>
    </source>
</evidence>
<keyword evidence="2" id="KW-0560">Oxidoreductase</keyword>
<name>A0A2U2CB61_9RHOB</name>
<dbReference type="Gene3D" id="1.10.700.10">
    <property type="entry name" value="Dioxygenase LigAB, LigA subunit"/>
    <property type="match status" value="1"/>
</dbReference>
<dbReference type="RefSeq" id="WP_109533185.1">
    <property type="nucleotide sequence ID" value="NZ_QEYD01000005.1"/>
</dbReference>
<reference evidence="2 3" key="1">
    <citation type="submission" date="2018-05" db="EMBL/GenBank/DDBJ databases">
        <title>Pararhodobacter marina sp. nov., isolated from deep-sea water of the Indian Ocean.</title>
        <authorList>
            <person name="Lai Q.Sr."/>
            <person name="Liu X."/>
            <person name="Shao Z."/>
        </authorList>
    </citation>
    <scope>NUCLEOTIDE SEQUENCE [LARGE SCALE GENOMIC DNA]</scope>
    <source>
        <strain evidence="2 3">CIC4N-9</strain>
    </source>
</reference>
<comment type="caution">
    <text evidence="2">The sequence shown here is derived from an EMBL/GenBank/DDBJ whole genome shotgun (WGS) entry which is preliminary data.</text>
</comment>
<dbReference type="InterPro" id="IPR011986">
    <property type="entry name" value="Xdiol_dOase_LigA"/>
</dbReference>
<evidence type="ECO:0000259" key="1">
    <source>
        <dbReference type="Pfam" id="PF07746"/>
    </source>
</evidence>
<dbReference type="Pfam" id="PF07746">
    <property type="entry name" value="LigA"/>
    <property type="match status" value="1"/>
</dbReference>
<accession>A0A2U2CB61</accession>
<organism evidence="2 3">
    <name type="scientific">Pararhodobacter marinus</name>
    <dbReference type="NCBI Taxonomy" id="2184063"/>
    <lineage>
        <taxon>Bacteria</taxon>
        <taxon>Pseudomonadati</taxon>
        <taxon>Pseudomonadota</taxon>
        <taxon>Alphaproteobacteria</taxon>
        <taxon>Rhodobacterales</taxon>
        <taxon>Paracoccaceae</taxon>
        <taxon>Pararhodobacter</taxon>
    </lineage>
</organism>
<dbReference type="EMBL" id="QEYD01000005">
    <property type="protein sequence ID" value="PWE29136.1"/>
    <property type="molecule type" value="Genomic_DNA"/>
</dbReference>
<evidence type="ECO:0000313" key="3">
    <source>
        <dbReference type="Proteomes" id="UP000244940"/>
    </source>
</evidence>
<sequence length="119" mass="13206">MSARKPAPIPDTPLFDRAGSHRGYELNKMAMSLVSAANREAFAADEEAYLDRYKLSPEQRAAVLARDWQGMIRLGGNIFYILKISALDPMPVTAIGAAQVGMDHEDFLVERLGKERRNG</sequence>
<dbReference type="OrthoDB" id="7864521at2"/>
<keyword evidence="3" id="KW-1185">Reference proteome</keyword>
<keyword evidence="2" id="KW-0223">Dioxygenase</keyword>
<dbReference type="SUPFAM" id="SSF48076">
    <property type="entry name" value="LigA subunit of an aromatic-ring-opening dioxygenase LigAB"/>
    <property type="match status" value="1"/>
</dbReference>
<dbReference type="Proteomes" id="UP000244940">
    <property type="component" value="Unassembled WGS sequence"/>
</dbReference>
<dbReference type="GeneID" id="94365227"/>
<dbReference type="AlphaFoldDB" id="A0A2U2CB61"/>